<dbReference type="OrthoDB" id="197735at2759"/>
<dbReference type="AlphaFoldDB" id="A0A183SDJ2"/>
<protein>
    <submittedName>
        <fullName evidence="3">FABP domain-containing protein</fullName>
    </submittedName>
</protein>
<evidence type="ECO:0000313" key="3">
    <source>
        <dbReference type="WBParaSite" id="SSLN_0000236001-mRNA-1"/>
    </source>
</evidence>
<dbReference type="Proteomes" id="UP000275846">
    <property type="component" value="Unassembled WGS sequence"/>
</dbReference>
<organism evidence="3">
    <name type="scientific">Schistocephalus solidus</name>
    <name type="common">Tapeworm</name>
    <dbReference type="NCBI Taxonomy" id="70667"/>
    <lineage>
        <taxon>Eukaryota</taxon>
        <taxon>Metazoa</taxon>
        <taxon>Spiralia</taxon>
        <taxon>Lophotrochozoa</taxon>
        <taxon>Platyhelminthes</taxon>
        <taxon>Cestoda</taxon>
        <taxon>Eucestoda</taxon>
        <taxon>Diphyllobothriidea</taxon>
        <taxon>Diphyllobothriidae</taxon>
        <taxon>Schistocephalus</taxon>
    </lineage>
</organism>
<dbReference type="WBParaSite" id="SSLN_0000236001-mRNA-1">
    <property type="protein sequence ID" value="SSLN_0000236001-mRNA-1"/>
    <property type="gene ID" value="SSLN_0000236001"/>
</dbReference>
<reference evidence="1 2" key="2">
    <citation type="submission" date="2018-11" db="EMBL/GenBank/DDBJ databases">
        <authorList>
            <consortium name="Pathogen Informatics"/>
        </authorList>
    </citation>
    <scope>NUCLEOTIDE SEQUENCE [LARGE SCALE GENOMIC DNA]</scope>
    <source>
        <strain evidence="1 2">NST_G2</strain>
    </source>
</reference>
<evidence type="ECO:0000313" key="1">
    <source>
        <dbReference type="EMBL" id="VDL88675.1"/>
    </source>
</evidence>
<proteinExistence type="predicted"/>
<gene>
    <name evidence="1" type="ORF">SSLN_LOCUS2290</name>
</gene>
<accession>A0A183SDJ2</accession>
<reference evidence="3" key="1">
    <citation type="submission" date="2016-06" db="UniProtKB">
        <authorList>
            <consortium name="WormBaseParasite"/>
        </authorList>
    </citation>
    <scope>IDENTIFICATION</scope>
</reference>
<dbReference type="EMBL" id="UYSU01032215">
    <property type="protein sequence ID" value="VDL88675.1"/>
    <property type="molecule type" value="Genomic_DNA"/>
</dbReference>
<evidence type="ECO:0000313" key="2">
    <source>
        <dbReference type="Proteomes" id="UP000275846"/>
    </source>
</evidence>
<keyword evidence="2" id="KW-1185">Reference proteome</keyword>
<name>A0A183SDJ2_SCHSO</name>
<sequence length="139" mass="15839">MAPTTVLTGQWTGEVMHKAADIPNEIVSTYQFQDLTPKDKQQDFKPQWFEGLTSHMGESARGHIKKELLQPDSQATSWPHIGLTARFECNWQLVIFQAAAPQARMMDVAEEPHGEGAQDDSSLPRERCWLQTRVGWFWA</sequence>